<dbReference type="InterPro" id="IPR016024">
    <property type="entry name" value="ARM-type_fold"/>
</dbReference>
<dbReference type="AlphaFoldDB" id="A0A1R1Y466"/>
<dbReference type="GO" id="GO:0043022">
    <property type="term" value="F:ribosome binding"/>
    <property type="evidence" value="ECO:0007669"/>
    <property type="project" value="InterPro"/>
</dbReference>
<comment type="caution">
    <text evidence="6">The sequence shown here is derived from an EMBL/GenBank/DDBJ whole genome shotgun (WGS) entry which is preliminary data.</text>
</comment>
<dbReference type="SUPFAM" id="SSF48371">
    <property type="entry name" value="ARM repeat"/>
    <property type="match status" value="1"/>
</dbReference>
<evidence type="ECO:0000256" key="3">
    <source>
        <dbReference type="ARBA" id="ARBA00022917"/>
    </source>
</evidence>
<dbReference type="Gene3D" id="1.25.40.250">
    <property type="entry name" value="ARM repeat, domain 1"/>
    <property type="match status" value="1"/>
</dbReference>
<dbReference type="STRING" id="133412.A0A1R1Y466"/>
<comment type="subcellular location">
    <subcellularLocation>
        <location evidence="4">Cytoplasm</location>
    </subcellularLocation>
</comment>
<feature type="domain" description="CSN8/PSMD8/EIF3K" evidence="5">
    <location>
        <begin position="102"/>
        <end position="224"/>
    </location>
</feature>
<dbReference type="InterPro" id="IPR036388">
    <property type="entry name" value="WH-like_DNA-bd_sf"/>
</dbReference>
<sequence length="257" mass="28951">MLPTLFLYLLAIGHRTPISSFSHLNFNMSSISNRPAKRSDQIHELITSVNRYNPENISILEDYLKEQCNSFSSDSNDLAANLALLKLYQFNPELINIDAVVSVLAKALTSLPGNDFIMCLYLLNEQIINDESVLKVLELKDLLETARFEIFWDVLSSDQARDLISNVRGFDDTIRSMIATNIANTHQSATAEFLELSLNLDNSELVEFAEQQGWSLSSDNRLVNFPLRDENLAKPIVLSEQTPFSQLTKAIGSSFEN</sequence>
<dbReference type="PANTHER" id="PTHR13022">
    <property type="entry name" value="EUKARYOTIC TRANSLATION INITIATION FACTOR 3 SUBUNIT 11"/>
    <property type="match status" value="1"/>
</dbReference>
<name>A0A1R1Y466_9FUNG</name>
<accession>A0A1R1Y466</accession>
<evidence type="ECO:0000259" key="5">
    <source>
        <dbReference type="Pfam" id="PF10075"/>
    </source>
</evidence>
<dbReference type="GO" id="GO:0033290">
    <property type="term" value="C:eukaryotic 48S preinitiation complex"/>
    <property type="evidence" value="ECO:0007669"/>
    <property type="project" value="UniProtKB-UniRule"/>
</dbReference>
<keyword evidence="2 4" id="KW-0396">Initiation factor</keyword>
<reference evidence="6 7" key="1">
    <citation type="submission" date="2017-01" db="EMBL/GenBank/DDBJ databases">
        <authorList>
            <person name="Mah S.A."/>
            <person name="Swanson W.J."/>
            <person name="Moy G.W."/>
            <person name="Vacquier V.D."/>
        </authorList>
    </citation>
    <scope>NUCLEOTIDE SEQUENCE [LARGE SCALE GENOMIC DNA]</scope>
    <source>
        <strain evidence="6 7">GSMNP</strain>
    </source>
</reference>
<gene>
    <name evidence="6" type="ORF">AYI70_g3390</name>
</gene>
<dbReference type="InterPro" id="IPR033464">
    <property type="entry name" value="CSN8_PSD8_EIF3K"/>
</dbReference>
<keyword evidence="3 4" id="KW-0648">Protein biosynthesis</keyword>
<dbReference type="PANTHER" id="PTHR13022:SF0">
    <property type="entry name" value="EUKARYOTIC TRANSLATION INITIATION FACTOR 3 SUBUNIT K"/>
    <property type="match status" value="1"/>
</dbReference>
<dbReference type="GO" id="GO:0006446">
    <property type="term" value="P:regulation of translational initiation"/>
    <property type="evidence" value="ECO:0007669"/>
    <property type="project" value="InterPro"/>
</dbReference>
<dbReference type="GO" id="GO:0005852">
    <property type="term" value="C:eukaryotic translation initiation factor 3 complex"/>
    <property type="evidence" value="ECO:0007669"/>
    <property type="project" value="UniProtKB-UniRule"/>
</dbReference>
<proteinExistence type="inferred from homology"/>
<keyword evidence="7" id="KW-1185">Reference proteome</keyword>
<protein>
    <recommendedName>
        <fullName evidence="4">Eukaryotic translation initiation factor 3 subunit K</fullName>
        <shortName evidence="4">eIF3k</shortName>
    </recommendedName>
    <alternativeName>
        <fullName evidence="4">eIF-3 p25</fullName>
    </alternativeName>
</protein>
<comment type="subunit">
    <text evidence="4">Component of the eukaryotic translation initiation factor 3 (eIF-3) complex.</text>
</comment>
<dbReference type="OrthoDB" id="337745at2759"/>
<evidence type="ECO:0000313" key="7">
    <source>
        <dbReference type="Proteomes" id="UP000187283"/>
    </source>
</evidence>
<evidence type="ECO:0000256" key="1">
    <source>
        <dbReference type="ARBA" id="ARBA00022490"/>
    </source>
</evidence>
<comment type="similarity">
    <text evidence="4">Belongs to the eIF-3 subunit K family.</text>
</comment>
<comment type="function">
    <text evidence="4">Component of the eukaryotic translation initiation factor 3 (eIF-3) complex, which is involved in protein synthesis of a specialized repertoire of mRNAs and, together with other initiation factors, stimulates binding of mRNA and methionyl-tRNAi to the 40S ribosome. The eIF-3 complex specifically targets and initiates translation of a subset of mRNAs involved in cell proliferation.</text>
</comment>
<dbReference type="HAMAP" id="MF_03010">
    <property type="entry name" value="eIF3k"/>
    <property type="match status" value="1"/>
</dbReference>
<evidence type="ECO:0000256" key="4">
    <source>
        <dbReference type="HAMAP-Rule" id="MF_03010"/>
    </source>
</evidence>
<dbReference type="GO" id="GO:0016282">
    <property type="term" value="C:eukaryotic 43S preinitiation complex"/>
    <property type="evidence" value="ECO:0007669"/>
    <property type="project" value="UniProtKB-UniRule"/>
</dbReference>
<dbReference type="GO" id="GO:0003723">
    <property type="term" value="F:RNA binding"/>
    <property type="evidence" value="ECO:0007669"/>
    <property type="project" value="UniProtKB-UniRule"/>
</dbReference>
<dbReference type="GO" id="GO:0003743">
    <property type="term" value="F:translation initiation factor activity"/>
    <property type="evidence" value="ECO:0007669"/>
    <property type="project" value="UniProtKB-UniRule"/>
</dbReference>
<evidence type="ECO:0000256" key="2">
    <source>
        <dbReference type="ARBA" id="ARBA00022540"/>
    </source>
</evidence>
<dbReference type="Proteomes" id="UP000187283">
    <property type="component" value="Unassembled WGS sequence"/>
</dbReference>
<dbReference type="FunFam" id="1.25.40.250:FF:000001">
    <property type="entry name" value="Eukaryotic translation initiation factor 3 subunit K"/>
    <property type="match status" value="1"/>
</dbReference>
<dbReference type="InterPro" id="IPR036390">
    <property type="entry name" value="WH_DNA-bd_sf"/>
</dbReference>
<dbReference type="EMBL" id="LSSN01000958">
    <property type="protein sequence ID" value="OMJ21595.1"/>
    <property type="molecule type" value="Genomic_DNA"/>
</dbReference>
<dbReference type="InterPro" id="IPR016020">
    <property type="entry name" value="Transl_init_fac_sub12_N_euk"/>
</dbReference>
<keyword evidence="1 4" id="KW-0963">Cytoplasm</keyword>
<organism evidence="6 7">
    <name type="scientific">Smittium culicis</name>
    <dbReference type="NCBI Taxonomy" id="133412"/>
    <lineage>
        <taxon>Eukaryota</taxon>
        <taxon>Fungi</taxon>
        <taxon>Fungi incertae sedis</taxon>
        <taxon>Zoopagomycota</taxon>
        <taxon>Kickxellomycotina</taxon>
        <taxon>Harpellomycetes</taxon>
        <taxon>Harpellales</taxon>
        <taxon>Legeriomycetaceae</taxon>
        <taxon>Smittium</taxon>
    </lineage>
</organism>
<dbReference type="InterPro" id="IPR009374">
    <property type="entry name" value="eIF3k"/>
</dbReference>
<evidence type="ECO:0000313" key="6">
    <source>
        <dbReference type="EMBL" id="OMJ21595.1"/>
    </source>
</evidence>
<dbReference type="SUPFAM" id="SSF46785">
    <property type="entry name" value="Winged helix' DNA-binding domain"/>
    <property type="match status" value="1"/>
</dbReference>
<dbReference type="Pfam" id="PF10075">
    <property type="entry name" value="CSN8_PSD8_EIF3K"/>
    <property type="match status" value="1"/>
</dbReference>
<dbReference type="GO" id="GO:0001732">
    <property type="term" value="P:formation of cytoplasmic translation initiation complex"/>
    <property type="evidence" value="ECO:0007669"/>
    <property type="project" value="UniProtKB-UniRule"/>
</dbReference>
<dbReference type="Gene3D" id="1.10.10.10">
    <property type="entry name" value="Winged helix-like DNA-binding domain superfamily/Winged helix DNA-binding domain"/>
    <property type="match status" value="1"/>
</dbReference>